<evidence type="ECO:0000313" key="3">
    <source>
        <dbReference type="EMBL" id="QHJ12002.1"/>
    </source>
</evidence>
<dbReference type="Gene3D" id="1.50.10.10">
    <property type="match status" value="1"/>
</dbReference>
<protein>
    <submittedName>
        <fullName evidence="3">Sulfoquinovose isomerase</fullName>
        <ecNumber evidence="3">5.3.1.31</ecNumber>
    </submittedName>
</protein>
<dbReference type="PANTHER" id="PTHR15108">
    <property type="entry name" value="N-ACYLGLUCOSAMINE-2-EPIMERASE"/>
    <property type="match status" value="1"/>
</dbReference>
<dbReference type="InterPro" id="IPR034116">
    <property type="entry name" value="AGE_dom"/>
</dbReference>
<sequence>MIMTSSSPTFHAPAFLVEHISDTLKFYESNVDDPKGGFYQNFLDNGEVYDKNTRHLVSSTRFVFNYARAYREYRTPKYLERVKSGIEFIRRAHFAPETGGYNWLLDVQDGDITIKDQTNHCYGFAFVILAYSWALRVGVEDAREYLNETWSTMEQHFWDPQAGLYKDQYNSDFSVCDNYRGQNANMHTCEALIAAYEASGEQHFLERATALADKMTNQQAALLGGLIWEHYDLNWQVDLEYNKDDPKNLFRPWGFQPGHQTEWAKLLLFIAKHDPQPWLTERAKALFDKSLAVAWDKEHGGIFYGFAPDMSICDNEKYFWVQAETMCCAAYLHHHTGDAAYLDWYHKIWQYAWQHMVDHQYGAWFRILTHDNQKIDELKSPIGKTDYHTMGACYDVLELIRRHPMA</sequence>
<organism evidence="3 4">
    <name type="scientific">Paraglaciecola mesophila</name>
    <dbReference type="NCBI Taxonomy" id="197222"/>
    <lineage>
        <taxon>Bacteria</taxon>
        <taxon>Pseudomonadati</taxon>
        <taxon>Pseudomonadota</taxon>
        <taxon>Gammaproteobacteria</taxon>
        <taxon>Alteromonadales</taxon>
        <taxon>Alteromonadaceae</taxon>
        <taxon>Paraglaciecola</taxon>
    </lineage>
</organism>
<keyword evidence="2 3" id="KW-0413">Isomerase</keyword>
<dbReference type="GO" id="GO:0005975">
    <property type="term" value="P:carbohydrate metabolic process"/>
    <property type="evidence" value="ECO:0007669"/>
    <property type="project" value="InterPro"/>
</dbReference>
<dbReference type="AlphaFoldDB" id="A0A857JKZ6"/>
<proteinExistence type="inferred from homology"/>
<keyword evidence="4" id="KW-1185">Reference proteome</keyword>
<dbReference type="GO" id="GO:0061593">
    <property type="term" value="F:sulfoquinovose isomerase activity"/>
    <property type="evidence" value="ECO:0007669"/>
    <property type="project" value="UniProtKB-EC"/>
</dbReference>
<reference evidence="3 4" key="1">
    <citation type="submission" date="2019-12" db="EMBL/GenBank/DDBJ databases">
        <title>Genome sequencing and assembly of endphytes of Porphyra tenera.</title>
        <authorList>
            <person name="Park J.M."/>
            <person name="Shin R."/>
            <person name="Jo S.H."/>
        </authorList>
    </citation>
    <scope>NUCLEOTIDE SEQUENCE [LARGE SCALE GENOMIC DNA]</scope>
    <source>
        <strain evidence="3 4">GPM4</strain>
    </source>
</reference>
<dbReference type="InterPro" id="IPR012341">
    <property type="entry name" value="6hp_glycosidase-like_sf"/>
</dbReference>
<dbReference type="KEGG" id="pmes:FX988_02243"/>
<dbReference type="CDD" id="cd00249">
    <property type="entry name" value="AGE"/>
    <property type="match status" value="1"/>
</dbReference>
<dbReference type="FunFam" id="1.50.10.10:FF:000057">
    <property type="entry name" value="N-acylglucosamine 2-epimerase"/>
    <property type="match status" value="1"/>
</dbReference>
<dbReference type="Pfam" id="PF07221">
    <property type="entry name" value="GlcNAc_2-epim"/>
    <property type="match status" value="1"/>
</dbReference>
<dbReference type="EC" id="5.3.1.31" evidence="3"/>
<name>A0A857JKZ6_9ALTE</name>
<dbReference type="SUPFAM" id="SSF48208">
    <property type="entry name" value="Six-hairpin glycosidases"/>
    <property type="match status" value="1"/>
</dbReference>
<dbReference type="InterPro" id="IPR008928">
    <property type="entry name" value="6-hairpin_glycosidase_sf"/>
</dbReference>
<evidence type="ECO:0000256" key="1">
    <source>
        <dbReference type="ARBA" id="ARBA00008558"/>
    </source>
</evidence>
<evidence type="ECO:0000313" key="4">
    <source>
        <dbReference type="Proteomes" id="UP000464524"/>
    </source>
</evidence>
<accession>A0A857JKZ6</accession>
<dbReference type="InterPro" id="IPR010819">
    <property type="entry name" value="AGE/CE"/>
</dbReference>
<comment type="similarity">
    <text evidence="1">Belongs to the N-acylglucosamine 2-epimerase family.</text>
</comment>
<gene>
    <name evidence="3" type="ORF">FX988_02243</name>
</gene>
<dbReference type="EMBL" id="CP047656">
    <property type="protein sequence ID" value="QHJ12002.1"/>
    <property type="molecule type" value="Genomic_DNA"/>
</dbReference>
<evidence type="ECO:0000256" key="2">
    <source>
        <dbReference type="ARBA" id="ARBA00023235"/>
    </source>
</evidence>
<dbReference type="Proteomes" id="UP000464524">
    <property type="component" value="Chromosome"/>
</dbReference>